<evidence type="ECO:0000256" key="1">
    <source>
        <dbReference type="SAM" id="MobiDB-lite"/>
    </source>
</evidence>
<dbReference type="EMBL" id="MNBE01000176">
    <property type="protein sequence ID" value="OKP12894.1"/>
    <property type="molecule type" value="Genomic_DNA"/>
</dbReference>
<comment type="caution">
    <text evidence="2">The sequence shown here is derived from an EMBL/GenBank/DDBJ whole genome shotgun (WGS) entry which is preliminary data.</text>
</comment>
<sequence>MSAQRPRECIFEDPSKASTTMYSQLNKPLPPKPLNFRKPKVKKEGFFVSSSAMISQWTPTYSRPGDEEINKDLKNKPLPPDPPDPDLVAPNLPDSPALLDEIVGNMEHAARMDDMNQMSLLLPERSPGPFDIPSDQVDFDKARQCVWSPKEVDIGYVAGKIHPLACTVKAQLWEGQHHNAEREKIMPVQAQSGGKSDRGSGDLEINIRRPLAFNRPSSQFLRTAEALGRGLLSTFFGFEGHLDALNGRQLERVRYLLANQPRPEDVIDKDIYPNSCCVWLRNFIVAFIRKLNFDHSRRTGLTDLHGNLHGVHRGFGLLWGFLDACGPTVVLTGVTKGGNALNEFQWFQVGTLPCF</sequence>
<feature type="compositionally biased region" description="Basic and acidic residues" evidence="1">
    <location>
        <begin position="64"/>
        <end position="75"/>
    </location>
</feature>
<evidence type="ECO:0000313" key="3">
    <source>
        <dbReference type="Proteomes" id="UP000186955"/>
    </source>
</evidence>
<keyword evidence="3" id="KW-1185">Reference proteome</keyword>
<accession>A0A1Q5UK94</accession>
<dbReference type="AlphaFoldDB" id="A0A1Q5UK94"/>
<gene>
    <name evidence="2" type="ORF">PENSUB_1459</name>
</gene>
<protein>
    <submittedName>
        <fullName evidence="2">Uncharacterized protein</fullName>
    </submittedName>
</protein>
<evidence type="ECO:0000313" key="2">
    <source>
        <dbReference type="EMBL" id="OKP12894.1"/>
    </source>
</evidence>
<name>A0A1Q5UK94_9EURO</name>
<feature type="region of interest" description="Disordered" evidence="1">
    <location>
        <begin position="57"/>
        <end position="90"/>
    </location>
</feature>
<organism evidence="2 3">
    <name type="scientific">Penicillium subrubescens</name>
    <dbReference type="NCBI Taxonomy" id="1316194"/>
    <lineage>
        <taxon>Eukaryota</taxon>
        <taxon>Fungi</taxon>
        <taxon>Dikarya</taxon>
        <taxon>Ascomycota</taxon>
        <taxon>Pezizomycotina</taxon>
        <taxon>Eurotiomycetes</taxon>
        <taxon>Eurotiomycetidae</taxon>
        <taxon>Eurotiales</taxon>
        <taxon>Aspergillaceae</taxon>
        <taxon>Penicillium</taxon>
    </lineage>
</organism>
<proteinExistence type="predicted"/>
<reference evidence="2 3" key="1">
    <citation type="submission" date="2016-10" db="EMBL/GenBank/DDBJ databases">
        <title>Genome sequence of the ascomycete fungus Penicillium subrubescens.</title>
        <authorList>
            <person name="De Vries R.P."/>
            <person name="Peng M."/>
            <person name="Dilokpimol A."/>
            <person name="Hilden K."/>
            <person name="Makela M.R."/>
            <person name="Grigoriev I."/>
            <person name="Riley R."/>
            <person name="Granchi Z."/>
        </authorList>
    </citation>
    <scope>NUCLEOTIDE SEQUENCE [LARGE SCALE GENOMIC DNA]</scope>
    <source>
        <strain evidence="2 3">CBS 132785</strain>
    </source>
</reference>
<dbReference type="Proteomes" id="UP000186955">
    <property type="component" value="Unassembled WGS sequence"/>
</dbReference>